<feature type="region of interest" description="Disordered" evidence="1">
    <location>
        <begin position="628"/>
        <end position="665"/>
    </location>
</feature>
<dbReference type="GeneID" id="94346239"/>
<feature type="region of interest" description="Disordered" evidence="1">
    <location>
        <begin position="318"/>
        <end position="338"/>
    </location>
</feature>
<dbReference type="EMBL" id="SHOA02000019">
    <property type="protein sequence ID" value="TDH64720.1"/>
    <property type="molecule type" value="Genomic_DNA"/>
</dbReference>
<name>A0A976FD10_BRELC</name>
<evidence type="ECO:0000313" key="2">
    <source>
        <dbReference type="EMBL" id="TDH64720.1"/>
    </source>
</evidence>
<dbReference type="Proteomes" id="UP000294530">
    <property type="component" value="Unassembled WGS sequence"/>
</dbReference>
<proteinExistence type="predicted"/>
<dbReference type="OrthoDB" id="79864at2759"/>
<feature type="compositionally biased region" description="Polar residues" evidence="1">
    <location>
        <begin position="647"/>
        <end position="657"/>
    </location>
</feature>
<dbReference type="KEGG" id="blac:94346239"/>
<feature type="compositionally biased region" description="Basic and acidic residues" evidence="1">
    <location>
        <begin position="324"/>
        <end position="334"/>
    </location>
</feature>
<accession>A0A976FD10</accession>
<evidence type="ECO:0000313" key="3">
    <source>
        <dbReference type="Proteomes" id="UP000294530"/>
    </source>
</evidence>
<dbReference type="AlphaFoldDB" id="A0A976FD10"/>
<protein>
    <submittedName>
        <fullName evidence="2">Uncharacterized protein</fullName>
    </submittedName>
</protein>
<dbReference type="RefSeq" id="XP_067814219.1">
    <property type="nucleotide sequence ID" value="XM_067960568.1"/>
</dbReference>
<organism evidence="2 3">
    <name type="scientific">Bremia lactucae</name>
    <name type="common">Lettuce downy mildew</name>
    <dbReference type="NCBI Taxonomy" id="4779"/>
    <lineage>
        <taxon>Eukaryota</taxon>
        <taxon>Sar</taxon>
        <taxon>Stramenopiles</taxon>
        <taxon>Oomycota</taxon>
        <taxon>Peronosporomycetes</taxon>
        <taxon>Peronosporales</taxon>
        <taxon>Peronosporaceae</taxon>
        <taxon>Bremia</taxon>
    </lineage>
</organism>
<reference evidence="2 3" key="1">
    <citation type="journal article" date="2021" name="Genome Biol.">
        <title>AFLAP: assembly-free linkage analysis pipeline using k-mers from genome sequencing data.</title>
        <authorList>
            <person name="Fletcher K."/>
            <person name="Zhang L."/>
            <person name="Gil J."/>
            <person name="Han R."/>
            <person name="Cavanaugh K."/>
            <person name="Michelmore R."/>
        </authorList>
    </citation>
    <scope>NUCLEOTIDE SEQUENCE [LARGE SCALE GENOMIC DNA]</scope>
    <source>
        <strain evidence="2 3">SF5</strain>
    </source>
</reference>
<feature type="compositionally biased region" description="Polar residues" evidence="1">
    <location>
        <begin position="628"/>
        <end position="637"/>
    </location>
</feature>
<comment type="caution">
    <text evidence="2">The sequence shown here is derived from an EMBL/GenBank/DDBJ whole genome shotgun (WGS) entry which is preliminary data.</text>
</comment>
<feature type="region of interest" description="Disordered" evidence="1">
    <location>
        <begin position="446"/>
        <end position="471"/>
    </location>
</feature>
<gene>
    <name evidence="2" type="ORF">CCR75_002471</name>
</gene>
<feature type="compositionally biased region" description="Polar residues" evidence="1">
    <location>
        <begin position="454"/>
        <end position="471"/>
    </location>
</feature>
<keyword evidence="3" id="KW-1185">Reference proteome</keyword>
<sequence>MPRSDFATEFLLRELLSSLGQPLVKESEDSNSFSESLSEDTESQSAVKMSQSRVMLVRHTNSLQQTATLVDRNFDIEAFIPTHVITALQQEYDYKTIGRLRGSVVRVIKYHFATSRRCLSIDPQSATTSSSVSNESIQRARVYLWVEALAIVEENELAVEPKPSIYSHSLVAERLKMLNESELEKQLMNHQGLSLLSVHEIVSFNDDRPLLEEDCIIPEDQEQELERQNEWGPLMTRIDRQLTDSELIEENGMVPMLLESQSQSIDDNTKAQSTQESITSVEDVPMALSEPSLGPASGDFDDFEFYYQQENIRETFIAESDMESSDKEYEEPKEVMPSQLQAKETALSSKNDSCTPSFLENPPNLLATVDLPDTALESTQSLATAEQSKTQEHCTTDIDSFHKDNEDSKALVESTNALPSTQIPTNKRKMAKGWRFLSTLTSIFSNEDDDNNLSEKPQNVESADFRQQSTHNLQEKPNELENRLVEEEYLSSQATVVLQYAIDNDVDANAFEYEANSPDVVNSELNSPKTSNLENDVCVDNVTVPGEEKGTIYPLKKDLRIEQECGLLSTTSEVETTSRFSENQDLGHDADRLEPRLIPEDPSKQNVIKNASSDLVILVGGNVSRASQTDFPSVKSQCSKRYHQKPALNNSSRNATSPKKGFKDAQLCVKRRRQEDLLTSQAPKKGSFSFQSERQAEVFSHRRKRCACDRQMLIMESYSLQSVCCLFDSDARNEKFDHGHRQSSQLRRVWKRYENLFPPLNVTLLKQMMSNGKE</sequence>
<evidence type="ECO:0000256" key="1">
    <source>
        <dbReference type="SAM" id="MobiDB-lite"/>
    </source>
</evidence>
<feature type="compositionally biased region" description="Polar residues" evidence="1">
    <location>
        <begin position="262"/>
        <end position="280"/>
    </location>
</feature>
<feature type="region of interest" description="Disordered" evidence="1">
    <location>
        <begin position="262"/>
        <end position="288"/>
    </location>
</feature>